<evidence type="ECO:0000256" key="2">
    <source>
        <dbReference type="ARBA" id="ARBA00022475"/>
    </source>
</evidence>
<evidence type="ECO:0000256" key="6">
    <source>
        <dbReference type="ARBA" id="ARBA00023136"/>
    </source>
</evidence>
<dbReference type="NCBIfam" id="TIGR00786">
    <property type="entry name" value="dctM"/>
    <property type="match status" value="1"/>
</dbReference>
<feature type="transmembrane region" description="Helical" evidence="7">
    <location>
        <begin position="137"/>
        <end position="160"/>
    </location>
</feature>
<feature type="domain" description="TRAP C4-dicarboxylate transport system permease DctM subunit" evidence="8">
    <location>
        <begin position="7"/>
        <end position="417"/>
    </location>
</feature>
<feature type="transmembrane region" description="Helical" evidence="7">
    <location>
        <begin position="365"/>
        <end position="386"/>
    </location>
</feature>
<evidence type="ECO:0000313" key="9">
    <source>
        <dbReference type="EMBL" id="SVA07032.1"/>
    </source>
</evidence>
<dbReference type="PIRSF" id="PIRSF006066">
    <property type="entry name" value="HI0050"/>
    <property type="match status" value="1"/>
</dbReference>
<dbReference type="AlphaFoldDB" id="A0A381SSN2"/>
<proteinExistence type="predicted"/>
<keyword evidence="6 7" id="KW-0472">Membrane</keyword>
<dbReference type="PANTHER" id="PTHR33362:SF2">
    <property type="entry name" value="TRAP TRANSPORTER LARGE PERMEASE PROTEIN"/>
    <property type="match status" value="1"/>
</dbReference>
<feature type="transmembrane region" description="Helical" evidence="7">
    <location>
        <begin position="243"/>
        <end position="261"/>
    </location>
</feature>
<gene>
    <name evidence="9" type="ORF">METZ01_LOCUS59886</name>
</gene>
<keyword evidence="4 7" id="KW-0812">Transmembrane</keyword>
<feature type="transmembrane region" description="Helical" evidence="7">
    <location>
        <begin position="307"/>
        <end position="328"/>
    </location>
</feature>
<feature type="transmembrane region" description="Helical" evidence="7">
    <location>
        <begin position="77"/>
        <end position="100"/>
    </location>
</feature>
<protein>
    <recommendedName>
        <fullName evidence="8">TRAP C4-dicarboxylate transport system permease DctM subunit domain-containing protein</fullName>
    </recommendedName>
</protein>
<evidence type="ECO:0000256" key="4">
    <source>
        <dbReference type="ARBA" id="ARBA00022692"/>
    </source>
</evidence>
<dbReference type="InterPro" id="IPR004681">
    <property type="entry name" value="TRAP_DctM"/>
</dbReference>
<evidence type="ECO:0000259" key="8">
    <source>
        <dbReference type="Pfam" id="PF06808"/>
    </source>
</evidence>
<feature type="transmembrane region" description="Helical" evidence="7">
    <location>
        <begin position="398"/>
        <end position="422"/>
    </location>
</feature>
<evidence type="ECO:0000256" key="5">
    <source>
        <dbReference type="ARBA" id="ARBA00022989"/>
    </source>
</evidence>
<evidence type="ECO:0000256" key="3">
    <source>
        <dbReference type="ARBA" id="ARBA00022519"/>
    </source>
</evidence>
<evidence type="ECO:0000256" key="1">
    <source>
        <dbReference type="ARBA" id="ARBA00004429"/>
    </source>
</evidence>
<feature type="transmembrane region" description="Helical" evidence="7">
    <location>
        <begin position="273"/>
        <end position="295"/>
    </location>
</feature>
<feature type="transmembrane region" description="Helical" evidence="7">
    <location>
        <begin position="166"/>
        <end position="190"/>
    </location>
</feature>
<keyword evidence="5 7" id="KW-1133">Transmembrane helix</keyword>
<name>A0A381SSN2_9ZZZZ</name>
<dbReference type="GO" id="GO:0022857">
    <property type="term" value="F:transmembrane transporter activity"/>
    <property type="evidence" value="ECO:0007669"/>
    <property type="project" value="TreeGrafter"/>
</dbReference>
<feature type="transmembrane region" description="Helical" evidence="7">
    <location>
        <begin position="211"/>
        <end position="237"/>
    </location>
</feature>
<feature type="transmembrane region" description="Helical" evidence="7">
    <location>
        <begin position="46"/>
        <end position="65"/>
    </location>
</feature>
<keyword evidence="2" id="KW-1003">Cell membrane</keyword>
<accession>A0A381SSN2</accession>
<dbReference type="PANTHER" id="PTHR33362">
    <property type="entry name" value="SIALIC ACID TRAP TRANSPORTER PERMEASE PROTEIN SIAT-RELATED"/>
    <property type="match status" value="1"/>
</dbReference>
<comment type="subcellular location">
    <subcellularLocation>
        <location evidence="1">Cell inner membrane</location>
        <topology evidence="1">Multi-pass membrane protein</topology>
    </subcellularLocation>
</comment>
<dbReference type="Pfam" id="PF06808">
    <property type="entry name" value="DctM"/>
    <property type="match status" value="1"/>
</dbReference>
<dbReference type="InterPro" id="IPR010656">
    <property type="entry name" value="DctM"/>
</dbReference>
<sequence length="427" mass="44726">MIAILIIAIVVFFLIGMPIAFAIGAGSTIAILWDGGLPISIVAQRMFFGLDSWLLMAIPLFMLAGQLMAAGGMSSRLVAFTTELFGFIRGSLGFVCVAASMTFAGVSGSSTADTAAVGSILLPLMKERGYDMRFATALQAAAGSIGPVIPPSLLMILIGFTTNTSVSALFLGGIIPGLLIGLGLMVVTYAHAARGGPAYLGTQTHVDFRRVVRTGLVAAPALGMPVIILVGIVGGIFTTTEAAVVAVVYGLGVGMFVYREISLRDLSGIIARSAELATVIMFIQTTAFLFAWLITVHQVPALLAKAFVAQVSGPGTFFLLYIPLLLLVGAVMESFSATIVLLPIIFPIAQTLGVDPVHFGVVTTVGWAIGYVTPPFGATLFVSCSLTGKSIRETTPFILPIVLSMLAVLLLITFFPAVVLWIPGMFR</sequence>
<dbReference type="GO" id="GO:0005886">
    <property type="term" value="C:plasma membrane"/>
    <property type="evidence" value="ECO:0007669"/>
    <property type="project" value="UniProtKB-SubCell"/>
</dbReference>
<feature type="transmembrane region" description="Helical" evidence="7">
    <location>
        <begin position="335"/>
        <end position="353"/>
    </location>
</feature>
<organism evidence="9">
    <name type="scientific">marine metagenome</name>
    <dbReference type="NCBI Taxonomy" id="408172"/>
    <lineage>
        <taxon>unclassified sequences</taxon>
        <taxon>metagenomes</taxon>
        <taxon>ecological metagenomes</taxon>
    </lineage>
</organism>
<keyword evidence="3" id="KW-0997">Cell inner membrane</keyword>
<dbReference type="EMBL" id="UINC01003517">
    <property type="protein sequence ID" value="SVA07032.1"/>
    <property type="molecule type" value="Genomic_DNA"/>
</dbReference>
<reference evidence="9" key="1">
    <citation type="submission" date="2018-05" db="EMBL/GenBank/DDBJ databases">
        <authorList>
            <person name="Lanie J.A."/>
            <person name="Ng W.-L."/>
            <person name="Kazmierczak K.M."/>
            <person name="Andrzejewski T.M."/>
            <person name="Davidsen T.M."/>
            <person name="Wayne K.J."/>
            <person name="Tettelin H."/>
            <person name="Glass J.I."/>
            <person name="Rusch D."/>
            <person name="Podicherti R."/>
            <person name="Tsui H.-C.T."/>
            <person name="Winkler M.E."/>
        </authorList>
    </citation>
    <scope>NUCLEOTIDE SEQUENCE</scope>
</reference>
<evidence type="ECO:0000256" key="7">
    <source>
        <dbReference type="SAM" id="Phobius"/>
    </source>
</evidence>